<dbReference type="PIRSF" id="PIRSF500210">
    <property type="entry name" value="FBPtase"/>
    <property type="match status" value="1"/>
</dbReference>
<dbReference type="NCBIfam" id="NF006778">
    <property type="entry name" value="PRK09293.1-1"/>
    <property type="match status" value="1"/>
</dbReference>
<dbReference type="PANTHER" id="PTHR11556:SF35">
    <property type="entry name" value="SEDOHEPTULOSE-1,7-BISPHOSPHATASE, CHLOROPLASTIC"/>
    <property type="match status" value="1"/>
</dbReference>
<dbReference type="EMBL" id="JACPUR010000023">
    <property type="protein sequence ID" value="MBI3128086.1"/>
    <property type="molecule type" value="Genomic_DNA"/>
</dbReference>
<dbReference type="FunFam" id="3.30.540.10:FF:000002">
    <property type="entry name" value="Fructose-1,6-bisphosphatase class 1"/>
    <property type="match status" value="1"/>
</dbReference>
<dbReference type="InterPro" id="IPR020548">
    <property type="entry name" value="Fructose_bisphosphatase_AS"/>
</dbReference>
<keyword evidence="9 12" id="KW-0119">Carbohydrate metabolism</keyword>
<gene>
    <name evidence="12 16" type="primary">fbp</name>
    <name evidence="16" type="ORF">HYZ11_10820</name>
</gene>
<feature type="binding site" evidence="12">
    <location>
        <position position="222"/>
    </location>
    <ligand>
        <name>substrate</name>
    </ligand>
</feature>
<feature type="domain" description="Fructose-1-6-bisphosphatase class 1 C-terminal" evidence="15">
    <location>
        <begin position="212"/>
        <end position="342"/>
    </location>
</feature>
<comment type="similarity">
    <text evidence="3 12 13">Belongs to the FBPase class 1 family.</text>
</comment>
<dbReference type="HAMAP" id="MF_01855">
    <property type="entry name" value="FBPase_class1"/>
    <property type="match status" value="1"/>
</dbReference>
<dbReference type="CDD" id="cd00354">
    <property type="entry name" value="FBPase"/>
    <property type="match status" value="1"/>
</dbReference>
<evidence type="ECO:0000256" key="13">
    <source>
        <dbReference type="RuleBase" id="RU000508"/>
    </source>
</evidence>
<dbReference type="InterPro" id="IPR044015">
    <property type="entry name" value="FBPase_C_dom"/>
</dbReference>
<dbReference type="Pfam" id="PF00316">
    <property type="entry name" value="FBPase"/>
    <property type="match status" value="1"/>
</dbReference>
<evidence type="ECO:0000256" key="5">
    <source>
        <dbReference type="ARBA" id="ARBA00022490"/>
    </source>
</evidence>
<evidence type="ECO:0000256" key="4">
    <source>
        <dbReference type="ARBA" id="ARBA00013093"/>
    </source>
</evidence>
<feature type="binding site" evidence="12">
    <location>
        <position position="285"/>
    </location>
    <ligand>
        <name>substrate</name>
    </ligand>
</feature>
<feature type="domain" description="Fructose-1-6-bisphosphatase class I N-terminal" evidence="14">
    <location>
        <begin position="16"/>
        <end position="208"/>
    </location>
</feature>
<dbReference type="Proteomes" id="UP000782312">
    <property type="component" value="Unassembled WGS sequence"/>
</dbReference>
<sequence>MATVGETIPAEDLKGITLERHLRNEERKHPGARGVFTRLVSQICLAAKIVNAEVNKAGLVEILGLTGKTNVQGEEVQKLDEYANEVIRRALDHTGTVSAMASEEMEAPYLVPGSFVDDGQYVVVYDPLDGSSNIDVNVSIGSIFSILRRRSPDGGPATIDDFLQKGSEQLCAGYVIYGSSTMLVYTTGNGVNGFTLDPSVGEFFLSHPNIQIPKRGKIYSINEGNSVYWFDEVARYIRHLKSEDKASGRPYSGRYIGSLVADFHRNLLKGGVFLYPGDKKSKSGKLRLIYECNPMAFIVEQAGGASSDGAQRTLDIVPEKLHQRVPLVIGSREDVAEAERFLQGKAVV</sequence>
<dbReference type="AlphaFoldDB" id="A0A932HYS0"/>
<comment type="catalytic activity">
    <reaction evidence="1 12">
        <text>beta-D-fructose 1,6-bisphosphate + H2O = beta-D-fructose 6-phosphate + phosphate</text>
        <dbReference type="Rhea" id="RHEA:11064"/>
        <dbReference type="ChEBI" id="CHEBI:15377"/>
        <dbReference type="ChEBI" id="CHEBI:32966"/>
        <dbReference type="ChEBI" id="CHEBI:43474"/>
        <dbReference type="ChEBI" id="CHEBI:57634"/>
        <dbReference type="EC" id="3.1.3.11"/>
    </reaction>
</comment>
<evidence type="ECO:0000313" key="16">
    <source>
        <dbReference type="EMBL" id="MBI3128086.1"/>
    </source>
</evidence>
<feature type="binding site" evidence="12">
    <location>
        <position position="255"/>
    </location>
    <ligand>
        <name>substrate</name>
    </ligand>
</feature>
<dbReference type="PRINTS" id="PR00115">
    <property type="entry name" value="F16BPHPHTASE"/>
</dbReference>
<keyword evidence="8 12" id="KW-0460">Magnesium</keyword>
<feature type="binding site" evidence="12">
    <location>
        <position position="128"/>
    </location>
    <ligand>
        <name>Mg(2+)</name>
        <dbReference type="ChEBI" id="CHEBI:18420"/>
        <label>1</label>
    </ligand>
</feature>
<feature type="binding site" evidence="12">
    <location>
        <position position="129"/>
    </location>
    <ligand>
        <name>Mg(2+)</name>
        <dbReference type="ChEBI" id="CHEBI:18420"/>
        <label>2</label>
    </ligand>
</feature>
<keyword evidence="5 12" id="KW-0963">Cytoplasm</keyword>
<name>A0A932HYS0_UNCTE</name>
<dbReference type="SUPFAM" id="SSF56655">
    <property type="entry name" value="Carbohydrate phosphatase"/>
    <property type="match status" value="1"/>
</dbReference>
<comment type="caution">
    <text evidence="12">Lacks conserved residue(s) required for the propagation of feature annotation.</text>
</comment>
<dbReference type="GO" id="GO:0006002">
    <property type="term" value="P:fructose 6-phosphate metabolic process"/>
    <property type="evidence" value="ECO:0007669"/>
    <property type="project" value="TreeGrafter"/>
</dbReference>
<dbReference type="GO" id="GO:0042132">
    <property type="term" value="F:fructose 1,6-bisphosphate 1-phosphatase activity"/>
    <property type="evidence" value="ECO:0007669"/>
    <property type="project" value="UniProtKB-UniRule"/>
</dbReference>
<dbReference type="InterPro" id="IPR000146">
    <property type="entry name" value="FBPase_class-1"/>
</dbReference>
<accession>A0A932HYS0</accession>
<proteinExistence type="inferred from homology"/>
<comment type="pathway">
    <text evidence="2">Carbohydrate biosynthesis; Calvin cycle.</text>
</comment>
<evidence type="ECO:0000256" key="9">
    <source>
        <dbReference type="ARBA" id="ARBA00023277"/>
    </source>
</evidence>
<feature type="binding site" evidence="12">
    <location>
        <position position="291"/>
    </location>
    <ligand>
        <name>Mg(2+)</name>
        <dbReference type="ChEBI" id="CHEBI:18420"/>
        <label>2</label>
    </ligand>
</feature>
<evidence type="ECO:0000256" key="10">
    <source>
        <dbReference type="ARBA" id="ARBA00072069"/>
    </source>
</evidence>
<evidence type="ECO:0000256" key="12">
    <source>
        <dbReference type="HAMAP-Rule" id="MF_01855"/>
    </source>
</evidence>
<evidence type="ECO:0000256" key="2">
    <source>
        <dbReference type="ARBA" id="ARBA00005215"/>
    </source>
</evidence>
<dbReference type="Gene3D" id="3.30.540.10">
    <property type="entry name" value="Fructose-1,6-Bisphosphatase, subunit A, domain 1"/>
    <property type="match status" value="1"/>
</dbReference>
<dbReference type="GO" id="GO:0030388">
    <property type="term" value="P:fructose 1,6-bisphosphate metabolic process"/>
    <property type="evidence" value="ECO:0007669"/>
    <property type="project" value="TreeGrafter"/>
</dbReference>
<dbReference type="GO" id="GO:0006000">
    <property type="term" value="P:fructose metabolic process"/>
    <property type="evidence" value="ECO:0007669"/>
    <property type="project" value="TreeGrafter"/>
</dbReference>
<evidence type="ECO:0000256" key="8">
    <source>
        <dbReference type="ARBA" id="ARBA00022842"/>
    </source>
</evidence>
<evidence type="ECO:0000259" key="14">
    <source>
        <dbReference type="Pfam" id="PF00316"/>
    </source>
</evidence>
<organism evidence="16 17">
    <name type="scientific">Tectimicrobiota bacterium</name>
    <dbReference type="NCBI Taxonomy" id="2528274"/>
    <lineage>
        <taxon>Bacteria</taxon>
        <taxon>Pseudomonadati</taxon>
        <taxon>Nitrospinota/Tectimicrobiota group</taxon>
        <taxon>Candidatus Tectimicrobiota</taxon>
    </lineage>
</organism>
<reference evidence="16" key="1">
    <citation type="submission" date="2020-07" db="EMBL/GenBank/DDBJ databases">
        <title>Huge and variable diversity of episymbiotic CPR bacteria and DPANN archaea in groundwater ecosystems.</title>
        <authorList>
            <person name="He C.Y."/>
            <person name="Keren R."/>
            <person name="Whittaker M."/>
            <person name="Farag I.F."/>
            <person name="Doudna J."/>
            <person name="Cate J.H.D."/>
            <person name="Banfield J.F."/>
        </authorList>
    </citation>
    <scope>NUCLEOTIDE SEQUENCE</scope>
    <source>
        <strain evidence="16">NC_groundwater_763_Ag_S-0.2um_68_21</strain>
    </source>
</reference>
<comment type="subcellular location">
    <subcellularLocation>
        <location evidence="12">Cytoplasm</location>
    </subcellularLocation>
</comment>
<dbReference type="GO" id="GO:0006094">
    <property type="term" value="P:gluconeogenesis"/>
    <property type="evidence" value="ECO:0007669"/>
    <property type="project" value="UniProtKB-UniRule"/>
</dbReference>
<dbReference type="EC" id="3.1.3.11" evidence="4 12"/>
<evidence type="ECO:0000259" key="15">
    <source>
        <dbReference type="Pfam" id="PF18913"/>
    </source>
</evidence>
<keyword evidence="7 12" id="KW-0378">Hydrolase</keyword>
<evidence type="ECO:0000256" key="7">
    <source>
        <dbReference type="ARBA" id="ARBA00022801"/>
    </source>
</evidence>
<dbReference type="FunFam" id="3.40.190.80:FF:000001">
    <property type="entry name" value="Fructose-1,6-bisphosphatase class 1"/>
    <property type="match status" value="1"/>
</dbReference>
<comment type="subunit">
    <text evidence="12">Homotetramer.</text>
</comment>
<dbReference type="GO" id="GO:0000287">
    <property type="term" value="F:magnesium ion binding"/>
    <property type="evidence" value="ECO:0007669"/>
    <property type="project" value="UniProtKB-UniRule"/>
</dbReference>
<evidence type="ECO:0000313" key="17">
    <source>
        <dbReference type="Proteomes" id="UP000782312"/>
    </source>
</evidence>
<dbReference type="NCBIfam" id="NF006779">
    <property type="entry name" value="PRK09293.1-3"/>
    <property type="match status" value="1"/>
</dbReference>
<evidence type="ECO:0000256" key="1">
    <source>
        <dbReference type="ARBA" id="ARBA00001273"/>
    </source>
</evidence>
<keyword evidence="6 12" id="KW-0479">Metal-binding</keyword>
<evidence type="ECO:0000256" key="6">
    <source>
        <dbReference type="ARBA" id="ARBA00022723"/>
    </source>
</evidence>
<dbReference type="Pfam" id="PF18913">
    <property type="entry name" value="FBPase_C"/>
    <property type="match status" value="1"/>
</dbReference>
<feature type="binding site" evidence="12">
    <location>
        <position position="126"/>
    </location>
    <ligand>
        <name>Mg(2+)</name>
        <dbReference type="ChEBI" id="CHEBI:18420"/>
        <label>2</label>
    </ligand>
</feature>
<dbReference type="InterPro" id="IPR028343">
    <property type="entry name" value="FBPtase"/>
</dbReference>
<feature type="binding site" evidence="12">
    <location>
        <begin position="129"/>
        <end position="132"/>
    </location>
    <ligand>
        <name>substrate</name>
    </ligand>
</feature>
<dbReference type="PANTHER" id="PTHR11556">
    <property type="entry name" value="FRUCTOSE-1,6-BISPHOSPHATASE-RELATED"/>
    <property type="match status" value="1"/>
</dbReference>
<dbReference type="GO" id="GO:0005986">
    <property type="term" value="P:sucrose biosynthetic process"/>
    <property type="evidence" value="ECO:0007669"/>
    <property type="project" value="TreeGrafter"/>
</dbReference>
<comment type="caution">
    <text evidence="16">The sequence shown here is derived from an EMBL/GenBank/DDBJ whole genome shotgun (WGS) entry which is preliminary data.</text>
</comment>
<dbReference type="PROSITE" id="PS00124">
    <property type="entry name" value="FBPASE"/>
    <property type="match status" value="1"/>
</dbReference>
<evidence type="ECO:0000256" key="11">
    <source>
        <dbReference type="ARBA" id="ARBA00081210"/>
    </source>
</evidence>
<feature type="binding site" evidence="12">
    <location>
        <position position="126"/>
    </location>
    <ligand>
        <name>Mg(2+)</name>
        <dbReference type="ChEBI" id="CHEBI:18420"/>
        <label>1</label>
    </ligand>
</feature>
<comment type="cofactor">
    <cofactor evidence="12">
        <name>Mg(2+)</name>
        <dbReference type="ChEBI" id="CHEBI:18420"/>
    </cofactor>
    <text evidence="12">Binds 2 magnesium ions per subunit.</text>
</comment>
<dbReference type="PIRSF" id="PIRSF000904">
    <property type="entry name" value="FBPtase_SBPase"/>
    <property type="match status" value="1"/>
</dbReference>
<evidence type="ECO:0000256" key="3">
    <source>
        <dbReference type="ARBA" id="ARBA00010941"/>
    </source>
</evidence>
<protein>
    <recommendedName>
        <fullName evidence="10 12">Fructose-1,6-bisphosphatase class 1</fullName>
        <shortName evidence="12">FBPase class 1</shortName>
        <ecNumber evidence="4 12">3.1.3.11</ecNumber>
    </recommendedName>
    <alternativeName>
        <fullName evidence="11 12">D-fructose-1,6-bisphosphate 1-phosphohydrolase class 1</fullName>
    </alternativeName>
</protein>
<dbReference type="Gene3D" id="3.40.190.80">
    <property type="match status" value="1"/>
</dbReference>
<feature type="binding site" evidence="12">
    <location>
        <position position="103"/>
    </location>
    <ligand>
        <name>Mg(2+)</name>
        <dbReference type="ChEBI" id="CHEBI:18420"/>
        <label>1</label>
    </ligand>
</feature>
<dbReference type="InterPro" id="IPR033391">
    <property type="entry name" value="FBPase_N"/>
</dbReference>
<dbReference type="GO" id="GO:0005829">
    <property type="term" value="C:cytosol"/>
    <property type="evidence" value="ECO:0007669"/>
    <property type="project" value="TreeGrafter"/>
</dbReference>